<gene>
    <name evidence="10" type="ORF">CALMAC_LOCUS11001</name>
</gene>
<feature type="domain" description="Leucine zipper with capping helix" evidence="9">
    <location>
        <begin position="147"/>
        <end position="202"/>
    </location>
</feature>
<name>A0A653CSS0_CALMS</name>
<dbReference type="GO" id="GO:0000709">
    <property type="term" value="P:meiotic joint molecule formation"/>
    <property type="evidence" value="ECO:0007669"/>
    <property type="project" value="TreeGrafter"/>
</dbReference>
<dbReference type="OrthoDB" id="272266at2759"/>
<evidence type="ECO:0000259" key="9">
    <source>
        <dbReference type="Pfam" id="PF18517"/>
    </source>
</evidence>
<evidence type="ECO:0000256" key="1">
    <source>
        <dbReference type="ARBA" id="ARBA00004123"/>
    </source>
</evidence>
<proteinExistence type="inferred from homology"/>
<dbReference type="EMBL" id="CAACVG010008519">
    <property type="protein sequence ID" value="VEN50133.1"/>
    <property type="molecule type" value="Genomic_DNA"/>
</dbReference>
<dbReference type="GO" id="GO:0120231">
    <property type="term" value="C:DNA recombinase auxiliary factor complex"/>
    <property type="evidence" value="ECO:0007669"/>
    <property type="project" value="TreeGrafter"/>
</dbReference>
<reference evidence="10 11" key="1">
    <citation type="submission" date="2019-01" db="EMBL/GenBank/DDBJ databases">
        <authorList>
            <person name="Sayadi A."/>
        </authorList>
    </citation>
    <scope>NUCLEOTIDE SEQUENCE [LARGE SCALE GENOMIC DNA]</scope>
</reference>
<dbReference type="InterPro" id="IPR040661">
    <property type="entry name" value="LZ3wCH"/>
</dbReference>
<sequence>MAQEAVLCFLKEHNRPFSINDILSGAKGKGEFGKAAVQKALDLLVNEGKVKEKVYGKQKVYHIAQNTGPTGKELKESLLEIDRKTNEISVELKEVTEKLKAKSNLLAESQGKVSISDLIEKKVAIDKQLEIVKENLSQYADVEPICPKRKKEIEKMYEKSLTEYKKRKRMCMDVINAILENYPKSKKHLFEEMGIETDEEVGFSLDLN</sequence>
<evidence type="ECO:0000256" key="6">
    <source>
        <dbReference type="ARBA" id="ARBA00023242"/>
    </source>
</evidence>
<evidence type="ECO:0000256" key="3">
    <source>
        <dbReference type="ARBA" id="ARBA00016093"/>
    </source>
</evidence>
<dbReference type="PANTHER" id="PTHR15938">
    <property type="entry name" value="TBP-1 INTERACTING PROTEIN"/>
    <property type="match status" value="1"/>
</dbReference>
<keyword evidence="11" id="KW-1185">Reference proteome</keyword>
<dbReference type="GO" id="GO:0010774">
    <property type="term" value="P:meiotic strand invasion involved in reciprocal meiotic recombination"/>
    <property type="evidence" value="ECO:0007669"/>
    <property type="project" value="TreeGrafter"/>
</dbReference>
<dbReference type="Pfam" id="PF07106">
    <property type="entry name" value="WHD_TBPIP"/>
    <property type="match status" value="1"/>
</dbReference>
<evidence type="ECO:0000256" key="5">
    <source>
        <dbReference type="ARBA" id="ARBA00023172"/>
    </source>
</evidence>
<evidence type="ECO:0000313" key="10">
    <source>
        <dbReference type="EMBL" id="VEN50133.1"/>
    </source>
</evidence>
<comment type="subcellular location">
    <subcellularLocation>
        <location evidence="1">Nucleus</location>
    </subcellularLocation>
</comment>
<dbReference type="PANTHER" id="PTHR15938:SF0">
    <property type="entry name" value="HOMOLOGOUS-PAIRING PROTEIN 2 HOMOLOG"/>
    <property type="match status" value="1"/>
</dbReference>
<dbReference type="GO" id="GO:0007129">
    <property type="term" value="P:homologous chromosome pairing at meiosis"/>
    <property type="evidence" value="ECO:0007669"/>
    <property type="project" value="TreeGrafter"/>
</dbReference>
<feature type="domain" description="Homologous-pairing protein 2 winged helix" evidence="8">
    <location>
        <begin position="2"/>
        <end position="63"/>
    </location>
</feature>
<keyword evidence="5" id="KW-0233">DNA recombination</keyword>
<evidence type="ECO:0000259" key="8">
    <source>
        <dbReference type="Pfam" id="PF07106"/>
    </source>
</evidence>
<accession>A0A653CSS0</accession>
<dbReference type="Pfam" id="PF18517">
    <property type="entry name" value="LZ3wCH"/>
    <property type="match status" value="1"/>
</dbReference>
<dbReference type="InterPro" id="IPR036388">
    <property type="entry name" value="WH-like_DNA-bd_sf"/>
</dbReference>
<dbReference type="InterPro" id="IPR010776">
    <property type="entry name" value="Hop2_WH_dom"/>
</dbReference>
<keyword evidence="6" id="KW-0539">Nucleus</keyword>
<dbReference type="GO" id="GO:0000794">
    <property type="term" value="C:condensed nuclear chromosome"/>
    <property type="evidence" value="ECO:0007669"/>
    <property type="project" value="TreeGrafter"/>
</dbReference>
<organism evidence="10 11">
    <name type="scientific">Callosobruchus maculatus</name>
    <name type="common">Southern cowpea weevil</name>
    <name type="synonym">Pulse bruchid</name>
    <dbReference type="NCBI Taxonomy" id="64391"/>
    <lineage>
        <taxon>Eukaryota</taxon>
        <taxon>Metazoa</taxon>
        <taxon>Ecdysozoa</taxon>
        <taxon>Arthropoda</taxon>
        <taxon>Hexapoda</taxon>
        <taxon>Insecta</taxon>
        <taxon>Pterygota</taxon>
        <taxon>Neoptera</taxon>
        <taxon>Endopterygota</taxon>
        <taxon>Coleoptera</taxon>
        <taxon>Polyphaga</taxon>
        <taxon>Cucujiformia</taxon>
        <taxon>Chrysomeloidea</taxon>
        <taxon>Chrysomelidae</taxon>
        <taxon>Bruchinae</taxon>
        <taxon>Bruchini</taxon>
        <taxon>Callosobruchus</taxon>
    </lineage>
</organism>
<dbReference type="Proteomes" id="UP000410492">
    <property type="component" value="Unassembled WGS sequence"/>
</dbReference>
<dbReference type="AlphaFoldDB" id="A0A653CSS0"/>
<evidence type="ECO:0000256" key="2">
    <source>
        <dbReference type="ARBA" id="ARBA00007922"/>
    </source>
</evidence>
<dbReference type="GO" id="GO:0120230">
    <property type="term" value="F:recombinase activator activity"/>
    <property type="evidence" value="ECO:0007669"/>
    <property type="project" value="TreeGrafter"/>
</dbReference>
<comment type="similarity">
    <text evidence="2">Belongs to the HOP2 family.</text>
</comment>
<protein>
    <recommendedName>
        <fullName evidence="3">Homologous-pairing protein 2 homolog</fullName>
    </recommendedName>
</protein>
<keyword evidence="7" id="KW-0469">Meiosis</keyword>
<keyword evidence="4" id="KW-0175">Coiled coil</keyword>
<dbReference type="Gene3D" id="1.10.10.10">
    <property type="entry name" value="Winged helix-like DNA-binding domain superfamily/Winged helix DNA-binding domain"/>
    <property type="match status" value="1"/>
</dbReference>
<evidence type="ECO:0000313" key="11">
    <source>
        <dbReference type="Proteomes" id="UP000410492"/>
    </source>
</evidence>
<dbReference type="GO" id="GO:0003690">
    <property type="term" value="F:double-stranded DNA binding"/>
    <property type="evidence" value="ECO:0007669"/>
    <property type="project" value="TreeGrafter"/>
</dbReference>
<evidence type="ECO:0000256" key="7">
    <source>
        <dbReference type="ARBA" id="ARBA00023254"/>
    </source>
</evidence>
<evidence type="ECO:0000256" key="4">
    <source>
        <dbReference type="ARBA" id="ARBA00023054"/>
    </source>
</evidence>